<proteinExistence type="predicted"/>
<evidence type="ECO:0000256" key="3">
    <source>
        <dbReference type="ARBA" id="ARBA00022833"/>
    </source>
</evidence>
<evidence type="ECO:0000256" key="2">
    <source>
        <dbReference type="ARBA" id="ARBA00022771"/>
    </source>
</evidence>
<organism evidence="6 7">
    <name type="scientific">Coffea arabica</name>
    <name type="common">Arabian coffee</name>
    <dbReference type="NCBI Taxonomy" id="13443"/>
    <lineage>
        <taxon>Eukaryota</taxon>
        <taxon>Viridiplantae</taxon>
        <taxon>Streptophyta</taxon>
        <taxon>Embryophyta</taxon>
        <taxon>Tracheophyta</taxon>
        <taxon>Spermatophyta</taxon>
        <taxon>Magnoliopsida</taxon>
        <taxon>eudicotyledons</taxon>
        <taxon>Gunneridae</taxon>
        <taxon>Pentapetalae</taxon>
        <taxon>asterids</taxon>
        <taxon>lamiids</taxon>
        <taxon>Gentianales</taxon>
        <taxon>Rubiaceae</taxon>
        <taxon>Ixoroideae</taxon>
        <taxon>Gardenieae complex</taxon>
        <taxon>Bertiereae - Coffeeae clade</taxon>
        <taxon>Coffeeae</taxon>
        <taxon>Coffea</taxon>
    </lineage>
</organism>
<keyword evidence="6" id="KW-1185">Reference proteome</keyword>
<keyword evidence="1" id="KW-0479">Metal-binding</keyword>
<evidence type="ECO:0000313" key="7">
    <source>
        <dbReference type="RefSeq" id="XP_027083623.1"/>
    </source>
</evidence>
<protein>
    <recommendedName>
        <fullName evidence="5">BED-type domain-containing protein</fullName>
    </recommendedName>
</protein>
<keyword evidence="2 4" id="KW-0863">Zinc-finger</keyword>
<keyword evidence="3" id="KW-0862">Zinc</keyword>
<dbReference type="GeneID" id="113705918"/>
<dbReference type="Proteomes" id="UP001652660">
    <property type="component" value="Chromosome 8c"/>
</dbReference>
<evidence type="ECO:0000313" key="6">
    <source>
        <dbReference type="Proteomes" id="UP001652660"/>
    </source>
</evidence>
<dbReference type="InterPro" id="IPR003656">
    <property type="entry name" value="Znf_BED"/>
</dbReference>
<evidence type="ECO:0000256" key="4">
    <source>
        <dbReference type="PROSITE-ProRule" id="PRU00027"/>
    </source>
</evidence>
<gene>
    <name evidence="7" type="primary">LOC113705918</name>
</gene>
<dbReference type="GO" id="GO:0008270">
    <property type="term" value="F:zinc ion binding"/>
    <property type="evidence" value="ECO:0007669"/>
    <property type="project" value="UniProtKB-KW"/>
</dbReference>
<reference evidence="6" key="1">
    <citation type="journal article" date="2025" name="Foods">
        <title>Unveiling the Microbial Signatures of Arabica Coffee Cherries: Insights into Ripeness Specific Diversity, Functional Traits, and Implications for Quality and Safety.</title>
        <authorList>
            <consortium name="RefSeq"/>
            <person name="Tenea G.N."/>
            <person name="Cifuentes V."/>
            <person name="Reyes P."/>
            <person name="Cevallos-Vallejos M."/>
        </authorList>
    </citation>
    <scope>NUCLEOTIDE SEQUENCE [LARGE SCALE GENOMIC DNA]</scope>
</reference>
<dbReference type="RefSeq" id="XP_027083623.1">
    <property type="nucleotide sequence ID" value="XM_027227822.1"/>
</dbReference>
<accession>A0A6P6TZ43</accession>
<dbReference type="AlphaFoldDB" id="A0A6P6TZ43"/>
<dbReference type="PANTHER" id="PTHR32166:SF123">
    <property type="entry name" value="BED-TYPE DOMAIN-CONTAINING PROTEIN"/>
    <property type="match status" value="1"/>
</dbReference>
<dbReference type="GO" id="GO:0003677">
    <property type="term" value="F:DNA binding"/>
    <property type="evidence" value="ECO:0007669"/>
    <property type="project" value="InterPro"/>
</dbReference>
<name>A0A6P6TZ43_COFAR</name>
<dbReference type="InterPro" id="IPR007021">
    <property type="entry name" value="DUF659"/>
</dbReference>
<evidence type="ECO:0000256" key="1">
    <source>
        <dbReference type="ARBA" id="ARBA00022723"/>
    </source>
</evidence>
<evidence type="ECO:0000259" key="5">
    <source>
        <dbReference type="PROSITE" id="PS50808"/>
    </source>
</evidence>
<dbReference type="Pfam" id="PF02892">
    <property type="entry name" value="zf-BED"/>
    <property type="match status" value="1"/>
</dbReference>
<dbReference type="InterPro" id="IPR012337">
    <property type="entry name" value="RNaseH-like_sf"/>
</dbReference>
<dbReference type="SUPFAM" id="SSF53098">
    <property type="entry name" value="Ribonuclease H-like"/>
    <property type="match status" value="1"/>
</dbReference>
<dbReference type="PANTHER" id="PTHR32166">
    <property type="entry name" value="OSJNBA0013A04.12 PROTEIN"/>
    <property type="match status" value="1"/>
</dbReference>
<sequence>MAPNQDIDWDQATPVGNDRKVAKCNYCAKIVHGGITRMKQHIGHVAGQVEACQAAPRDIRELLKKHLIQGSSSSSIPNLLSSRNKRAFSQSFKLKEEGLGSKGVDPYIFLSKNNAGTGIKGPIGKQIGDEYLNEEMTDVDQYIRSIKHKWKTYRCTIMCDGWSTWIKHPIINFMVYCDRDMIYHSFIDCTNKVKTVNFVLSLMDKVVDSIGEENIVQIVTNSESSMKAAGEQLMKKRKHLFWSPCAAHCINLMLENIGQMKSIKDAIKQNRRITSFIYNSDKVVNLMKAYTNNIELLRPSITRFATEFIVMESLLCHATELK</sequence>
<reference evidence="7" key="2">
    <citation type="submission" date="2025-08" db="UniProtKB">
        <authorList>
            <consortium name="RefSeq"/>
        </authorList>
    </citation>
    <scope>IDENTIFICATION</scope>
    <source>
        <tissue evidence="7">Leaves</tissue>
    </source>
</reference>
<dbReference type="OrthoDB" id="2013475at2759"/>
<feature type="domain" description="BED-type" evidence="5">
    <location>
        <begin position="3"/>
        <end position="59"/>
    </location>
</feature>
<dbReference type="PROSITE" id="PS50808">
    <property type="entry name" value="ZF_BED"/>
    <property type="match status" value="1"/>
</dbReference>
<dbReference type="Pfam" id="PF04937">
    <property type="entry name" value="DUF659"/>
    <property type="match status" value="1"/>
</dbReference>